<feature type="domain" description="ArsA/GET3 Anion-transporting ATPase-like" evidence="2">
    <location>
        <begin position="28"/>
        <end position="160"/>
    </location>
</feature>
<evidence type="ECO:0000313" key="4">
    <source>
        <dbReference type="Proteomes" id="UP000267289"/>
    </source>
</evidence>
<dbReference type="CDD" id="cd02035">
    <property type="entry name" value="ArsA"/>
    <property type="match status" value="1"/>
</dbReference>
<dbReference type="Proteomes" id="UP000267289">
    <property type="component" value="Unassembled WGS sequence"/>
</dbReference>
<dbReference type="Pfam" id="PF02374">
    <property type="entry name" value="ArsA_ATPase"/>
    <property type="match status" value="1"/>
</dbReference>
<dbReference type="PANTHER" id="PTHR10803">
    <property type="entry name" value="ARSENICAL PUMP-DRIVING ATPASE ARSENITE-TRANSLOCATING ATPASE"/>
    <property type="match status" value="1"/>
</dbReference>
<dbReference type="GO" id="GO:0005524">
    <property type="term" value="F:ATP binding"/>
    <property type="evidence" value="ECO:0007669"/>
    <property type="project" value="InterPro"/>
</dbReference>
<evidence type="ECO:0000313" key="3">
    <source>
        <dbReference type="EMBL" id="VBA47446.1"/>
    </source>
</evidence>
<accession>A0A498QKF9</accession>
<protein>
    <submittedName>
        <fullName evidence="3">Arsenical pump-driving ATPase</fullName>
        <ecNumber evidence="3">3.6.3.16</ecNumber>
    </submittedName>
</protein>
<gene>
    <name evidence="3" type="primary">arsA_4</name>
    <name evidence="3" type="ORF">LAUMK13_05807</name>
</gene>
<evidence type="ECO:0000256" key="1">
    <source>
        <dbReference type="ARBA" id="ARBA00011040"/>
    </source>
</evidence>
<dbReference type="GO" id="GO:0016887">
    <property type="term" value="F:ATP hydrolysis activity"/>
    <property type="evidence" value="ECO:0007669"/>
    <property type="project" value="InterPro"/>
</dbReference>
<evidence type="ECO:0000259" key="2">
    <source>
        <dbReference type="Pfam" id="PF02374"/>
    </source>
</evidence>
<dbReference type="OrthoDB" id="9780677at2"/>
<keyword evidence="4" id="KW-1185">Reference proteome</keyword>
<dbReference type="InterPro" id="IPR025723">
    <property type="entry name" value="ArsA/GET3_ATPase-like"/>
</dbReference>
<comment type="similarity">
    <text evidence="1">Belongs to the arsA ATPase family.</text>
</comment>
<dbReference type="Gene3D" id="3.40.50.300">
    <property type="entry name" value="P-loop containing nucleotide triphosphate hydrolases"/>
    <property type="match status" value="1"/>
</dbReference>
<dbReference type="InterPro" id="IPR027417">
    <property type="entry name" value="P-loop_NTPase"/>
</dbReference>
<dbReference type="AlphaFoldDB" id="A0A498QKF9"/>
<proteinExistence type="inferred from homology"/>
<dbReference type="EMBL" id="UPHQ01000358">
    <property type="protein sequence ID" value="VBA47446.1"/>
    <property type="molecule type" value="Genomic_DNA"/>
</dbReference>
<dbReference type="EC" id="3.6.3.16" evidence="3"/>
<dbReference type="PANTHER" id="PTHR10803:SF3">
    <property type="entry name" value="ATPASE GET3"/>
    <property type="match status" value="1"/>
</dbReference>
<sequence>MPVNISDVADRSLRDLIDELEQGGPALVMCMGKGGVGKTTVAAAIAVTLAERNREVHLSTTDPAAHLTETLCRSAENLHVSRIDPVQASRAHRDRVLATKGASLDKHCRANLAADLRSPCTQEVAVFQAFSHVIQESRRKFAVLDTAPTGHTLLLLDTTGSYHRDIIRNAAPGVRYVSPLMRLQDPAATKIVLITLAETTRVLEAAELQADLARAGIHPGAWVINNSVAAAGPTVPLLRRRAAFELGGRVAPGGRTPGLPQNGA</sequence>
<name>A0A498QKF9_9MYCO</name>
<dbReference type="InterPro" id="IPR016300">
    <property type="entry name" value="ATPase_ArsA/GET3"/>
</dbReference>
<keyword evidence="3" id="KW-0378">Hydrolase</keyword>
<organism evidence="3 4">
    <name type="scientific">Mycobacterium innocens</name>
    <dbReference type="NCBI Taxonomy" id="2341083"/>
    <lineage>
        <taxon>Bacteria</taxon>
        <taxon>Bacillati</taxon>
        <taxon>Actinomycetota</taxon>
        <taxon>Actinomycetes</taxon>
        <taxon>Mycobacteriales</taxon>
        <taxon>Mycobacteriaceae</taxon>
        <taxon>Mycobacterium</taxon>
    </lineage>
</organism>
<dbReference type="SUPFAM" id="SSF52540">
    <property type="entry name" value="P-loop containing nucleoside triphosphate hydrolases"/>
    <property type="match status" value="1"/>
</dbReference>
<reference evidence="3 4" key="1">
    <citation type="submission" date="2018-09" db="EMBL/GenBank/DDBJ databases">
        <authorList>
            <person name="Tagini F."/>
        </authorList>
    </citation>
    <scope>NUCLEOTIDE SEQUENCE [LARGE SCALE GENOMIC DNA]</scope>
    <source>
        <strain evidence="3 4">MK13</strain>
    </source>
</reference>